<dbReference type="CDD" id="cd06503">
    <property type="entry name" value="ATP-synt_Fo_b"/>
    <property type="match status" value="1"/>
</dbReference>
<keyword evidence="1" id="KW-0175">Coiled coil</keyword>
<gene>
    <name evidence="2" type="ORF">L934_03645</name>
</gene>
<reference evidence="2 3" key="1">
    <citation type="journal article" date="2013" name="Genome Announc.">
        <title>Draft Genome Sequences of Helicobacter pylori Strains Isolated from Regions of Low and High Gastric Cancer Risk in Colombia.</title>
        <authorList>
            <person name="Sheh A."/>
            <person name="Piazuelo M.B."/>
            <person name="Wilson K.T."/>
            <person name="Correa P."/>
            <person name="Fox J.G."/>
        </authorList>
    </citation>
    <scope>NUCLEOTIDE SEQUENCE [LARGE SCALE GENOMIC DNA]</scope>
    <source>
        <strain evidence="2 3">PZ5080</strain>
    </source>
</reference>
<dbReference type="EMBL" id="ASYV01000174">
    <property type="protein sequence ID" value="EQD92256.1"/>
    <property type="molecule type" value="Genomic_DNA"/>
</dbReference>
<proteinExistence type="predicted"/>
<accession>T2SHM1</accession>
<sequence>MNYPNPPRPEITTKEKPAFKEITNGLLRELESALNNTTSWEEQVNLSLKGVKRILEVITGIDFFQKANEIDERLRGVLKWLENSSNGLQTKIREYESYLTDFNTSMHANEQEVTNTLNANTQNIKSEIKKLENQLIEIATRLLTSYQVFLNQARDNANNQITENKTQSLEAITQAKENANNEISTNKTASLEAITQAKESAQAQINTNKQEALNNITQEKQQATSEINEAKKTAFNELLETLKPKFSGLFVGAYYIRSTIYIQGGWEQKIKDLSDYTLEKSKKYEIEVFFNYVTSQKTTENSVYFGLKTNEGFLKESIQKITHKYVSQIYYTKLLVENVSGVLSLYHGYFYGNINYFHEAIITIIREIPNDTIVNKVSDGSNFSNATNNTQNTIIRSNFSNATNNTQNTRN</sequence>
<organism evidence="2 3">
    <name type="scientific">Helicobacter pylori PZ5080</name>
    <dbReference type="NCBI Taxonomy" id="1337394"/>
    <lineage>
        <taxon>Bacteria</taxon>
        <taxon>Pseudomonadati</taxon>
        <taxon>Campylobacterota</taxon>
        <taxon>Epsilonproteobacteria</taxon>
        <taxon>Campylobacterales</taxon>
        <taxon>Helicobacteraceae</taxon>
        <taxon>Helicobacter</taxon>
    </lineage>
</organism>
<dbReference type="Proteomes" id="UP000015663">
    <property type="component" value="Unassembled WGS sequence"/>
</dbReference>
<dbReference type="PATRIC" id="fig|1337394.3.peg.881"/>
<comment type="caution">
    <text evidence="2">The sequence shown here is derived from an EMBL/GenBank/DDBJ whole genome shotgun (WGS) entry which is preliminary data.</text>
</comment>
<evidence type="ECO:0000313" key="3">
    <source>
        <dbReference type="Proteomes" id="UP000015663"/>
    </source>
</evidence>
<name>T2SHM1_HELPX</name>
<feature type="coiled-coil region" evidence="1">
    <location>
        <begin position="114"/>
        <end position="233"/>
    </location>
</feature>
<dbReference type="AlphaFoldDB" id="T2SHM1"/>
<protein>
    <recommendedName>
        <fullName evidence="4">Histidinol dehydrogenase</fullName>
    </recommendedName>
</protein>
<evidence type="ECO:0000256" key="1">
    <source>
        <dbReference type="SAM" id="Coils"/>
    </source>
</evidence>
<evidence type="ECO:0000313" key="2">
    <source>
        <dbReference type="EMBL" id="EQD92256.1"/>
    </source>
</evidence>
<evidence type="ECO:0008006" key="4">
    <source>
        <dbReference type="Google" id="ProtNLM"/>
    </source>
</evidence>